<dbReference type="GO" id="GO:0005634">
    <property type="term" value="C:nucleus"/>
    <property type="evidence" value="ECO:0007669"/>
    <property type="project" value="UniProtKB-SubCell"/>
</dbReference>
<evidence type="ECO:0000256" key="3">
    <source>
        <dbReference type="ARBA" id="ARBA00023242"/>
    </source>
</evidence>
<evidence type="ECO:0000256" key="1">
    <source>
        <dbReference type="ARBA" id="ARBA00004123"/>
    </source>
</evidence>
<dbReference type="InterPro" id="IPR050211">
    <property type="entry name" value="FOX_domain-containing"/>
</dbReference>
<dbReference type="PANTHER" id="PTHR11829">
    <property type="entry name" value="FORKHEAD BOX PROTEIN"/>
    <property type="match status" value="1"/>
</dbReference>
<dbReference type="GO" id="GO:0000978">
    <property type="term" value="F:RNA polymerase II cis-regulatory region sequence-specific DNA binding"/>
    <property type="evidence" value="ECO:0007669"/>
    <property type="project" value="TreeGrafter"/>
</dbReference>
<keyword evidence="2 4" id="KW-0238">DNA-binding</keyword>
<dbReference type="RefSeq" id="XP_003102988.2">
    <property type="nucleotide sequence ID" value="XM_003102940.2"/>
</dbReference>
<dbReference type="PROSITE" id="PS50039">
    <property type="entry name" value="FORK_HEAD_3"/>
    <property type="match status" value="1"/>
</dbReference>
<accession>A0A6A5FVK6</accession>
<evidence type="ECO:0000256" key="4">
    <source>
        <dbReference type="PROSITE-ProRule" id="PRU00089"/>
    </source>
</evidence>
<dbReference type="KEGG" id="crq:GCK72_022935"/>
<dbReference type="Pfam" id="PF00250">
    <property type="entry name" value="Forkhead"/>
    <property type="match status" value="1"/>
</dbReference>
<evidence type="ECO:0000313" key="7">
    <source>
        <dbReference type="EMBL" id="KAF1746479.1"/>
    </source>
</evidence>
<protein>
    <recommendedName>
        <fullName evidence="6">Fork-head domain-containing protein</fullName>
    </recommendedName>
</protein>
<feature type="region of interest" description="Disordered" evidence="5">
    <location>
        <begin position="1"/>
        <end position="23"/>
    </location>
</feature>
<dbReference type="PRINTS" id="PR00053">
    <property type="entry name" value="FORKHEAD"/>
</dbReference>
<dbReference type="SUPFAM" id="SSF46785">
    <property type="entry name" value="Winged helix' DNA-binding domain"/>
    <property type="match status" value="1"/>
</dbReference>
<dbReference type="FunFam" id="1.10.10.10:FF:000042">
    <property type="entry name" value="hepatocyte nuclear factor 3-beta"/>
    <property type="match status" value="1"/>
</dbReference>
<evidence type="ECO:0000313" key="8">
    <source>
        <dbReference type="Proteomes" id="UP000483820"/>
    </source>
</evidence>
<dbReference type="InterPro" id="IPR030456">
    <property type="entry name" value="TF_fork_head_CS_2"/>
</dbReference>
<dbReference type="EMBL" id="WUAV01000006">
    <property type="protein sequence ID" value="KAF1746479.1"/>
    <property type="molecule type" value="Genomic_DNA"/>
</dbReference>
<gene>
    <name evidence="7" type="ORF">GCK72_022935</name>
</gene>
<keyword evidence="3 4" id="KW-0539">Nucleus</keyword>
<organism evidence="7 8">
    <name type="scientific">Caenorhabditis remanei</name>
    <name type="common">Caenorhabditis vulgaris</name>
    <dbReference type="NCBI Taxonomy" id="31234"/>
    <lineage>
        <taxon>Eukaryota</taxon>
        <taxon>Metazoa</taxon>
        <taxon>Ecdysozoa</taxon>
        <taxon>Nematoda</taxon>
        <taxon>Chromadorea</taxon>
        <taxon>Rhabditida</taxon>
        <taxon>Rhabditina</taxon>
        <taxon>Rhabditomorpha</taxon>
        <taxon>Rhabditoidea</taxon>
        <taxon>Rhabditidae</taxon>
        <taxon>Peloderinae</taxon>
        <taxon>Caenorhabditis</taxon>
    </lineage>
</organism>
<feature type="DNA-binding region" description="Fork-head" evidence="4">
    <location>
        <begin position="253"/>
        <end position="347"/>
    </location>
</feature>
<dbReference type="InterPro" id="IPR036388">
    <property type="entry name" value="WH-like_DNA-bd_sf"/>
</dbReference>
<dbReference type="SMART" id="SM00339">
    <property type="entry name" value="FH"/>
    <property type="match status" value="1"/>
</dbReference>
<dbReference type="Gene3D" id="1.10.10.10">
    <property type="entry name" value="Winged helix-like DNA-binding domain superfamily/Winged helix DNA-binding domain"/>
    <property type="match status" value="1"/>
</dbReference>
<dbReference type="PROSITE" id="PS00657">
    <property type="entry name" value="FORK_HEAD_1"/>
    <property type="match status" value="1"/>
</dbReference>
<dbReference type="CTD" id="9798560"/>
<reference evidence="7 8" key="1">
    <citation type="submission" date="2019-12" db="EMBL/GenBank/DDBJ databases">
        <title>Chromosome-level assembly of the Caenorhabditis remanei genome.</title>
        <authorList>
            <person name="Teterina A.A."/>
            <person name="Willis J.H."/>
            <person name="Phillips P.C."/>
        </authorList>
    </citation>
    <scope>NUCLEOTIDE SEQUENCE [LARGE SCALE GENOMIC DNA]</scope>
    <source>
        <strain evidence="7 8">PX506</strain>
        <tissue evidence="7">Whole organism</tissue>
    </source>
</reference>
<proteinExistence type="predicted"/>
<dbReference type="PROSITE" id="PS00658">
    <property type="entry name" value="FORK_HEAD_2"/>
    <property type="match status" value="1"/>
</dbReference>
<comment type="subcellular location">
    <subcellularLocation>
        <location evidence="1 4">Nucleus</location>
    </subcellularLocation>
</comment>
<feature type="compositionally biased region" description="Polar residues" evidence="5">
    <location>
        <begin position="1"/>
        <end position="10"/>
    </location>
</feature>
<dbReference type="PANTHER" id="PTHR11829:SF380">
    <property type="entry name" value="PROTEIN FORK HEAD"/>
    <property type="match status" value="1"/>
</dbReference>
<dbReference type="AlphaFoldDB" id="A0A6A5FVK6"/>
<feature type="domain" description="Fork-head" evidence="6">
    <location>
        <begin position="253"/>
        <end position="347"/>
    </location>
</feature>
<dbReference type="GeneID" id="9798560"/>
<evidence type="ECO:0000259" key="6">
    <source>
        <dbReference type="PROSITE" id="PS50039"/>
    </source>
</evidence>
<comment type="caution">
    <text evidence="7">The sequence shown here is derived from an EMBL/GenBank/DDBJ whole genome shotgun (WGS) entry which is preliminary data.</text>
</comment>
<dbReference type="GO" id="GO:0009653">
    <property type="term" value="P:anatomical structure morphogenesis"/>
    <property type="evidence" value="ECO:0007669"/>
    <property type="project" value="TreeGrafter"/>
</dbReference>
<dbReference type="InterPro" id="IPR018122">
    <property type="entry name" value="TF_fork_head_CS_1"/>
</dbReference>
<dbReference type="Proteomes" id="UP000483820">
    <property type="component" value="Chromosome X"/>
</dbReference>
<dbReference type="InterPro" id="IPR001766">
    <property type="entry name" value="Fork_head_dom"/>
</dbReference>
<feature type="region of interest" description="Disordered" evidence="5">
    <location>
        <begin position="211"/>
        <end position="230"/>
    </location>
</feature>
<sequence length="449" mass="49912">MTPESINSFEEGNMNPLKEISSNDYRTISCGKTSGVPPSPINDDVQKVVKKEPLTGNECDLNYEEEQKTMATTHFENAPNLEKVKTENDETSYENEVFDGAASIRNDGISMLPNIVAAGNDKAVTSATSFLNHPYSSISNNFLHYNYNQYAAVNQLGSTYINLASNMTQGNVLSQSGFPSYPSSFVTISSSPIDNCSSGLNSSSPISTIQAASESPVDKSKSSSKRSFQDLSEQEYANVLEKIMREGTYGDSKPPFSYISLITMAIQKSPDRQLTLAEIYNWIMMLFPFYLNNQQRWKNSVRHCLSYNDCFVKVDRSLWKPGKGCYWKLHENCGNMFEKGGYLRRQKRFTVKNRQQPESKKNALLQQHDVPENEVKKGNPGVFLNILHDTQPMTATKLENEDDKKGMQDATSTFAGIVSVSFDNAACGDIFNSIQASSSSNNPNSAANI</sequence>
<dbReference type="GO" id="GO:0000981">
    <property type="term" value="F:DNA-binding transcription factor activity, RNA polymerase II-specific"/>
    <property type="evidence" value="ECO:0007669"/>
    <property type="project" value="TreeGrafter"/>
</dbReference>
<dbReference type="GO" id="GO:0030154">
    <property type="term" value="P:cell differentiation"/>
    <property type="evidence" value="ECO:0007669"/>
    <property type="project" value="TreeGrafter"/>
</dbReference>
<dbReference type="InterPro" id="IPR036390">
    <property type="entry name" value="WH_DNA-bd_sf"/>
</dbReference>
<evidence type="ECO:0000256" key="2">
    <source>
        <dbReference type="ARBA" id="ARBA00023125"/>
    </source>
</evidence>
<name>A0A6A5FVK6_CAERE</name>
<evidence type="ECO:0000256" key="5">
    <source>
        <dbReference type="SAM" id="MobiDB-lite"/>
    </source>
</evidence>